<dbReference type="EMBL" id="ML179146">
    <property type="protein sequence ID" value="THU97920.1"/>
    <property type="molecule type" value="Genomic_DNA"/>
</dbReference>
<evidence type="ECO:0000313" key="3">
    <source>
        <dbReference type="Proteomes" id="UP000297245"/>
    </source>
</evidence>
<organism evidence="2 3">
    <name type="scientific">Dendrothele bispora (strain CBS 962.96)</name>
    <dbReference type="NCBI Taxonomy" id="1314807"/>
    <lineage>
        <taxon>Eukaryota</taxon>
        <taxon>Fungi</taxon>
        <taxon>Dikarya</taxon>
        <taxon>Basidiomycota</taxon>
        <taxon>Agaricomycotina</taxon>
        <taxon>Agaricomycetes</taxon>
        <taxon>Agaricomycetidae</taxon>
        <taxon>Agaricales</taxon>
        <taxon>Agaricales incertae sedis</taxon>
        <taxon>Dendrothele</taxon>
    </lineage>
</organism>
<feature type="region of interest" description="Disordered" evidence="1">
    <location>
        <begin position="197"/>
        <end position="223"/>
    </location>
</feature>
<protein>
    <submittedName>
        <fullName evidence="2">Uncharacterized protein</fullName>
    </submittedName>
</protein>
<feature type="region of interest" description="Disordered" evidence="1">
    <location>
        <begin position="1"/>
        <end position="109"/>
    </location>
</feature>
<keyword evidence="3" id="KW-1185">Reference proteome</keyword>
<feature type="compositionally biased region" description="Low complexity" evidence="1">
    <location>
        <begin position="85"/>
        <end position="100"/>
    </location>
</feature>
<sequence>MPPKKNPPLQLQSEPVVNAQVLSDTPIATGAPAPAAGPPKRGRPPGSGKGGNKNNTKNVNDVPLIEPRPKPKPKAKSNQDPAAQAPLVPAEGAPPVAAPVQKRHRRTKVQMEAARAAEEAEKATRAQQQQQAQIMLVQKREQQALLEHMAEVAHQRELANTMLYLSDVEDEETFQPPMIQHDLDLGEHFNFEEVDAGEFSDEKEDEPVKTKKKGSKSAKGETRASVDIIKQKLREDNGGSGEGFGTLTITPTQPTPNNGKAVGLPADWQTIVDAQVVQQRVNLMGGWTDEDVFSSRPSPKEMTLANDNSMVSVLAAPGVPTRKTKGKKTRKIVQVPQQMATVPATNFAIPTWAPLPASLPAPVPSLPQPAPDRETLDVKVVPRWVDAKWDDAVLPSLYHLLWVSEVPFTGFTKGSELLAHVHRVMDAVFPGHTLAIDLDHPITQKAYARLNEKRSLLGQITMDIVETHFANMVPNDPATVAAYCKWATPHGPALFRVPVSRDHPNEDDPLYTPPQDIFESPFIIQAMTIFLKSMQKSVLKDLGYPKGALALVATGIERGFIAHDTGVFIHPGEFSHSKLFEIVDQYLDNIKKLSDRRWESILKQCQVQQAFKDSRHQPLRAAEEMNKHRRNLYVPSPVKGTGQA</sequence>
<dbReference type="Proteomes" id="UP000297245">
    <property type="component" value="Unassembled WGS sequence"/>
</dbReference>
<proteinExistence type="predicted"/>
<reference evidence="2 3" key="1">
    <citation type="journal article" date="2019" name="Nat. Ecol. Evol.">
        <title>Megaphylogeny resolves global patterns of mushroom evolution.</title>
        <authorList>
            <person name="Varga T."/>
            <person name="Krizsan K."/>
            <person name="Foldi C."/>
            <person name="Dima B."/>
            <person name="Sanchez-Garcia M."/>
            <person name="Sanchez-Ramirez S."/>
            <person name="Szollosi G.J."/>
            <person name="Szarkandi J.G."/>
            <person name="Papp V."/>
            <person name="Albert L."/>
            <person name="Andreopoulos W."/>
            <person name="Angelini C."/>
            <person name="Antonin V."/>
            <person name="Barry K.W."/>
            <person name="Bougher N.L."/>
            <person name="Buchanan P."/>
            <person name="Buyck B."/>
            <person name="Bense V."/>
            <person name="Catcheside P."/>
            <person name="Chovatia M."/>
            <person name="Cooper J."/>
            <person name="Damon W."/>
            <person name="Desjardin D."/>
            <person name="Finy P."/>
            <person name="Geml J."/>
            <person name="Haridas S."/>
            <person name="Hughes K."/>
            <person name="Justo A."/>
            <person name="Karasinski D."/>
            <person name="Kautmanova I."/>
            <person name="Kiss B."/>
            <person name="Kocsube S."/>
            <person name="Kotiranta H."/>
            <person name="LaButti K.M."/>
            <person name="Lechner B.E."/>
            <person name="Liimatainen K."/>
            <person name="Lipzen A."/>
            <person name="Lukacs Z."/>
            <person name="Mihaltcheva S."/>
            <person name="Morgado L.N."/>
            <person name="Niskanen T."/>
            <person name="Noordeloos M.E."/>
            <person name="Ohm R.A."/>
            <person name="Ortiz-Santana B."/>
            <person name="Ovrebo C."/>
            <person name="Racz N."/>
            <person name="Riley R."/>
            <person name="Savchenko A."/>
            <person name="Shiryaev A."/>
            <person name="Soop K."/>
            <person name="Spirin V."/>
            <person name="Szebenyi C."/>
            <person name="Tomsovsky M."/>
            <person name="Tulloss R.E."/>
            <person name="Uehling J."/>
            <person name="Grigoriev I.V."/>
            <person name="Vagvolgyi C."/>
            <person name="Papp T."/>
            <person name="Martin F.M."/>
            <person name="Miettinen O."/>
            <person name="Hibbett D.S."/>
            <person name="Nagy L.G."/>
        </authorList>
    </citation>
    <scope>NUCLEOTIDE SEQUENCE [LARGE SCALE GENOMIC DNA]</scope>
    <source>
        <strain evidence="2 3">CBS 962.96</strain>
    </source>
</reference>
<feature type="compositionally biased region" description="Polar residues" evidence="1">
    <location>
        <begin position="9"/>
        <end position="23"/>
    </location>
</feature>
<name>A0A4S8M720_DENBC</name>
<accession>A0A4S8M720</accession>
<evidence type="ECO:0000256" key="1">
    <source>
        <dbReference type="SAM" id="MobiDB-lite"/>
    </source>
</evidence>
<dbReference type="OrthoDB" id="3070163at2759"/>
<dbReference type="AlphaFoldDB" id="A0A4S8M720"/>
<gene>
    <name evidence="2" type="ORF">K435DRAFT_857148</name>
</gene>
<evidence type="ECO:0000313" key="2">
    <source>
        <dbReference type="EMBL" id="THU97920.1"/>
    </source>
</evidence>